<name>A0A1J5SW52_9ZZZZ</name>
<feature type="domain" description="SPOR" evidence="2">
    <location>
        <begin position="162"/>
        <end position="223"/>
    </location>
</feature>
<protein>
    <recommendedName>
        <fullName evidence="2">SPOR domain-containing protein</fullName>
    </recommendedName>
</protein>
<reference evidence="3" key="1">
    <citation type="submission" date="2016-10" db="EMBL/GenBank/DDBJ databases">
        <title>Sequence of Gallionella enrichment culture.</title>
        <authorList>
            <person name="Poehlein A."/>
            <person name="Muehling M."/>
            <person name="Daniel R."/>
        </authorList>
    </citation>
    <scope>NUCLEOTIDE SEQUENCE</scope>
</reference>
<feature type="compositionally biased region" description="Low complexity" evidence="1">
    <location>
        <begin position="58"/>
        <end position="100"/>
    </location>
</feature>
<dbReference type="GO" id="GO:0042834">
    <property type="term" value="F:peptidoglycan binding"/>
    <property type="evidence" value="ECO:0007669"/>
    <property type="project" value="InterPro"/>
</dbReference>
<sequence>MTKWIVGLLLLANLALFGWMRWGNLLTEEAEVAPAQAVLNPDKIRLLEAPASAVTAVPGSTPGPTLTLSPSPASAASAATPAHAPAPASAPAHLPTIPASAPAPAPASMPAPVAAAATAAKAANCAEWGEFSGDDLARAQQALSLMKLGDNLTQRSVERNHGYWVYIPPLKKHASVEKKIAQLKERGVKDYFVVQEKGKWQNAISLGVFGTQDAAEKYIAMLRTKDVRTAKVGERVSKLKYTVFVIKDLDSGTTDKLNALQKEFPDSELKLSACNN</sequence>
<comment type="caution">
    <text evidence="3">The sequence shown here is derived from an EMBL/GenBank/DDBJ whole genome shotgun (WGS) entry which is preliminary data.</text>
</comment>
<feature type="region of interest" description="Disordered" evidence="1">
    <location>
        <begin position="56"/>
        <end position="109"/>
    </location>
</feature>
<evidence type="ECO:0000259" key="2">
    <source>
        <dbReference type="Pfam" id="PF05036"/>
    </source>
</evidence>
<evidence type="ECO:0000313" key="3">
    <source>
        <dbReference type="EMBL" id="OIR05828.1"/>
    </source>
</evidence>
<dbReference type="EMBL" id="MLJW01000047">
    <property type="protein sequence ID" value="OIR05828.1"/>
    <property type="molecule type" value="Genomic_DNA"/>
</dbReference>
<evidence type="ECO:0000256" key="1">
    <source>
        <dbReference type="SAM" id="MobiDB-lite"/>
    </source>
</evidence>
<dbReference type="InterPro" id="IPR007730">
    <property type="entry name" value="SPOR-like_dom"/>
</dbReference>
<dbReference type="Pfam" id="PF05036">
    <property type="entry name" value="SPOR"/>
    <property type="match status" value="1"/>
</dbReference>
<accession>A0A1J5SW52</accession>
<dbReference type="AlphaFoldDB" id="A0A1J5SW52"/>
<organism evidence="3">
    <name type="scientific">mine drainage metagenome</name>
    <dbReference type="NCBI Taxonomy" id="410659"/>
    <lineage>
        <taxon>unclassified sequences</taxon>
        <taxon>metagenomes</taxon>
        <taxon>ecological metagenomes</taxon>
    </lineage>
</organism>
<gene>
    <name evidence="3" type="ORF">GALL_119540</name>
</gene>
<proteinExistence type="predicted"/>